<proteinExistence type="predicted"/>
<accession>A0A9Q9UWR3</accession>
<name>A0A9Q9UWR3_MOOP1</name>
<sequence length="50" mass="5703">MGISTVFGNEWFSYFASTLSKSRSNFLEQLHGNKPSYVRVGVFPQVFTQL</sequence>
<dbReference type="EMBL" id="CP017708">
    <property type="protein sequence ID" value="WAN70113.1"/>
    <property type="molecule type" value="Genomic_DNA"/>
</dbReference>
<organism evidence="1">
    <name type="scientific">Moorena producens (strain JHB)</name>
    <dbReference type="NCBI Taxonomy" id="1454205"/>
    <lineage>
        <taxon>Bacteria</taxon>
        <taxon>Bacillati</taxon>
        <taxon>Cyanobacteriota</taxon>
        <taxon>Cyanophyceae</taxon>
        <taxon>Coleofasciculales</taxon>
        <taxon>Coleofasciculaceae</taxon>
        <taxon>Moorena</taxon>
    </lineage>
</organism>
<reference evidence="1" key="1">
    <citation type="journal article" date="2017" name="Proc. Natl. Acad. Sci. U.S.A.">
        <title>Comparative genomics uncovers the prolific and distinctive metabolic potential of the cyanobacterial genus Moorea.</title>
        <authorList>
            <person name="Leao T."/>
            <person name="Castelao G."/>
            <person name="Korobeynikov A."/>
            <person name="Monroe E.A."/>
            <person name="Podell S."/>
            <person name="Glukhov E."/>
            <person name="Allen E.E."/>
            <person name="Gerwick W.H."/>
            <person name="Gerwick L."/>
        </authorList>
    </citation>
    <scope>NUCLEOTIDE SEQUENCE</scope>
    <source>
        <strain evidence="1">JHB</strain>
    </source>
</reference>
<evidence type="ECO:0000313" key="1">
    <source>
        <dbReference type="EMBL" id="WAN70113.1"/>
    </source>
</evidence>
<reference evidence="1" key="2">
    <citation type="submission" date="2022-10" db="EMBL/GenBank/DDBJ databases">
        <authorList>
            <person name="Ngo T.-E."/>
        </authorList>
    </citation>
    <scope>NUCLEOTIDE SEQUENCE</scope>
    <source>
        <strain evidence="1">JHB</strain>
    </source>
</reference>
<protein>
    <submittedName>
        <fullName evidence="1">Uncharacterized protein</fullName>
    </submittedName>
</protein>
<dbReference type="AlphaFoldDB" id="A0A9Q9UWR3"/>
<gene>
    <name evidence="1" type="ORF">BJP36_39355</name>
</gene>
<dbReference type="Proteomes" id="UP000176944">
    <property type="component" value="Chromosome"/>
</dbReference>